<keyword evidence="4" id="KW-0052">Apoplast</keyword>
<proteinExistence type="inferred from homology"/>
<gene>
    <name evidence="5" type="ORF">OLEA9_A117819</name>
</gene>
<dbReference type="GO" id="GO:0009699">
    <property type="term" value="P:phenylpropanoid biosynthetic process"/>
    <property type="evidence" value="ECO:0007669"/>
    <property type="project" value="UniProtKB-ARBA"/>
</dbReference>
<dbReference type="AlphaFoldDB" id="A0A8S0UN02"/>
<comment type="caution">
    <text evidence="5">The sequence shown here is derived from an EMBL/GenBank/DDBJ whole genome shotgun (WGS) entry which is preliminary data.</text>
</comment>
<evidence type="ECO:0000256" key="1">
    <source>
        <dbReference type="ARBA" id="ARBA00010746"/>
    </source>
</evidence>
<evidence type="ECO:0000256" key="2">
    <source>
        <dbReference type="ARBA" id="ARBA00011738"/>
    </source>
</evidence>
<keyword evidence="3 4" id="KW-0964">Secreted</keyword>
<reference evidence="5 6" key="1">
    <citation type="submission" date="2019-12" db="EMBL/GenBank/DDBJ databases">
        <authorList>
            <person name="Alioto T."/>
            <person name="Alioto T."/>
            <person name="Gomez Garrido J."/>
        </authorList>
    </citation>
    <scope>NUCLEOTIDE SEQUENCE [LARGE SCALE GENOMIC DNA]</scope>
</reference>
<dbReference type="Pfam" id="PF03018">
    <property type="entry name" value="Dirigent"/>
    <property type="match status" value="1"/>
</dbReference>
<dbReference type="OrthoDB" id="1925209at2759"/>
<sequence>MGGEERWPVSVVVGEEEDKLFSNGIVGVAPEGEFDQPRKTKMSLYFQDFTSGPNATVLQVIPQPNGPLNFSKFGTIFVTDDPITKGVERSSAEVGRVQGIYVTSALDGSNTHVLVSIVFTNEEYKGSTLELQGRSAQFDEVREVAIVGGTGKFRLGRGYVTFETIYYDSKISYSVIRCNVTVFHY</sequence>
<dbReference type="Proteomes" id="UP000594638">
    <property type="component" value="Unassembled WGS sequence"/>
</dbReference>
<accession>A0A8S0UN02</accession>
<comment type="subcellular location">
    <subcellularLocation>
        <location evidence="4">Secreted</location>
        <location evidence="4">Extracellular space</location>
        <location evidence="4">Apoplast</location>
    </subcellularLocation>
</comment>
<dbReference type="Gene3D" id="2.40.480.10">
    <property type="entry name" value="Allene oxide cyclase-like"/>
    <property type="match status" value="1"/>
</dbReference>
<name>A0A8S0UN02_OLEEU</name>
<dbReference type="EMBL" id="CACTIH010009055">
    <property type="protein sequence ID" value="CAA3021474.1"/>
    <property type="molecule type" value="Genomic_DNA"/>
</dbReference>
<dbReference type="InterPro" id="IPR004265">
    <property type="entry name" value="Dirigent"/>
</dbReference>
<protein>
    <recommendedName>
        <fullName evidence="4">Dirigent protein</fullName>
    </recommendedName>
</protein>
<dbReference type="InterPro" id="IPR044859">
    <property type="entry name" value="Allene_oxi_cyc_Dirigent"/>
</dbReference>
<evidence type="ECO:0000313" key="5">
    <source>
        <dbReference type="EMBL" id="CAA3021474.1"/>
    </source>
</evidence>
<evidence type="ECO:0000313" key="6">
    <source>
        <dbReference type="Proteomes" id="UP000594638"/>
    </source>
</evidence>
<dbReference type="Gramene" id="OE9A117819T1">
    <property type="protein sequence ID" value="OE9A117819C1"/>
    <property type="gene ID" value="OE9A117819"/>
</dbReference>
<dbReference type="PANTHER" id="PTHR21495">
    <property type="entry name" value="NUCLEOPORIN-RELATED"/>
    <property type="match status" value="1"/>
</dbReference>
<evidence type="ECO:0000256" key="3">
    <source>
        <dbReference type="ARBA" id="ARBA00022525"/>
    </source>
</evidence>
<comment type="similarity">
    <text evidence="1 4">Belongs to the plant dirigent protein family.</text>
</comment>
<comment type="function">
    <text evidence="4">Dirigent proteins impart stereoselectivity on the phenoxy radical-coupling reaction, yielding optically active lignans from two molecules of coniferyl alcohol in the biosynthesis of lignans, flavonolignans, and alkaloids and thus plays a central role in plant secondary metabolism.</text>
</comment>
<evidence type="ECO:0000256" key="4">
    <source>
        <dbReference type="RuleBase" id="RU363099"/>
    </source>
</evidence>
<keyword evidence="6" id="KW-1185">Reference proteome</keyword>
<organism evidence="5 6">
    <name type="scientific">Olea europaea subsp. europaea</name>
    <dbReference type="NCBI Taxonomy" id="158383"/>
    <lineage>
        <taxon>Eukaryota</taxon>
        <taxon>Viridiplantae</taxon>
        <taxon>Streptophyta</taxon>
        <taxon>Embryophyta</taxon>
        <taxon>Tracheophyta</taxon>
        <taxon>Spermatophyta</taxon>
        <taxon>Magnoliopsida</taxon>
        <taxon>eudicotyledons</taxon>
        <taxon>Gunneridae</taxon>
        <taxon>Pentapetalae</taxon>
        <taxon>asterids</taxon>
        <taxon>lamiids</taxon>
        <taxon>Lamiales</taxon>
        <taxon>Oleaceae</taxon>
        <taxon>Oleeae</taxon>
        <taxon>Olea</taxon>
    </lineage>
</organism>
<dbReference type="GO" id="GO:0048046">
    <property type="term" value="C:apoplast"/>
    <property type="evidence" value="ECO:0007669"/>
    <property type="project" value="UniProtKB-SubCell"/>
</dbReference>
<comment type="subunit">
    <text evidence="2 4">Homodimer.</text>
</comment>